<evidence type="ECO:0000256" key="8">
    <source>
        <dbReference type="HAMAP-Rule" id="MF_00692"/>
    </source>
</evidence>
<evidence type="ECO:0000256" key="1">
    <source>
        <dbReference type="ARBA" id="ARBA00009747"/>
    </source>
</evidence>
<dbReference type="GO" id="GO:0000287">
    <property type="term" value="F:magnesium ion binding"/>
    <property type="evidence" value="ECO:0007669"/>
    <property type="project" value="UniProtKB-UniRule"/>
</dbReference>
<dbReference type="AlphaFoldDB" id="A0A5B8LJ02"/>
<dbReference type="PANTHER" id="PTHR32057">
    <property type="entry name" value="PROTEIN ADENYLYLTRANSFERASE SELO, MITOCHONDRIAL"/>
    <property type="match status" value="1"/>
</dbReference>
<feature type="binding site" evidence="8">
    <location>
        <position position="93"/>
    </location>
    <ligand>
        <name>ATP</name>
        <dbReference type="ChEBI" id="CHEBI:30616"/>
    </ligand>
</feature>
<feature type="binding site" evidence="8">
    <location>
        <position position="180"/>
    </location>
    <ligand>
        <name>ATP</name>
        <dbReference type="ChEBI" id="CHEBI:30616"/>
    </ligand>
</feature>
<keyword evidence="2 8" id="KW-0808">Transferase</keyword>
<dbReference type="EC" id="2.7.7.108" evidence="8"/>
<organism evidence="9 10">
    <name type="scientific">Sphingomonas panacisoli</name>
    <dbReference type="NCBI Taxonomy" id="1813879"/>
    <lineage>
        <taxon>Bacteria</taxon>
        <taxon>Pseudomonadati</taxon>
        <taxon>Pseudomonadota</taxon>
        <taxon>Alphaproteobacteria</taxon>
        <taxon>Sphingomonadales</taxon>
        <taxon>Sphingomonadaceae</taxon>
        <taxon>Sphingomonas</taxon>
    </lineage>
</organism>
<keyword evidence="3 8" id="KW-0548">Nucleotidyltransferase</keyword>
<feature type="active site" description="Proton acceptor" evidence="8">
    <location>
        <position position="255"/>
    </location>
</feature>
<keyword evidence="4 8" id="KW-0479">Metal-binding</keyword>
<dbReference type="NCBIfam" id="NF000658">
    <property type="entry name" value="PRK00029.1"/>
    <property type="match status" value="1"/>
</dbReference>
<keyword evidence="10" id="KW-1185">Reference proteome</keyword>
<proteinExistence type="inferred from homology"/>
<dbReference type="HAMAP" id="MF_00692">
    <property type="entry name" value="SelO"/>
    <property type="match status" value="1"/>
</dbReference>
<keyword evidence="6 8" id="KW-0067">ATP-binding</keyword>
<evidence type="ECO:0000313" key="9">
    <source>
        <dbReference type="EMBL" id="QDZ07785.1"/>
    </source>
</evidence>
<evidence type="ECO:0000313" key="10">
    <source>
        <dbReference type="Proteomes" id="UP000315673"/>
    </source>
</evidence>
<keyword evidence="5 8" id="KW-0547">Nucleotide-binding</keyword>
<evidence type="ECO:0000256" key="7">
    <source>
        <dbReference type="ARBA" id="ARBA00022842"/>
    </source>
</evidence>
<evidence type="ECO:0000256" key="3">
    <source>
        <dbReference type="ARBA" id="ARBA00022695"/>
    </source>
</evidence>
<name>A0A5B8LJ02_9SPHN</name>
<dbReference type="GO" id="GO:0005524">
    <property type="term" value="F:ATP binding"/>
    <property type="evidence" value="ECO:0007669"/>
    <property type="project" value="UniProtKB-UniRule"/>
</dbReference>
<comment type="catalytic activity">
    <reaction evidence="8">
        <text>L-histidyl-[protein] + UTP = N(tele)-(5'-uridylyl)-L-histidyl-[protein] + diphosphate</text>
        <dbReference type="Rhea" id="RHEA:83891"/>
        <dbReference type="Rhea" id="RHEA-COMP:9745"/>
        <dbReference type="Rhea" id="RHEA-COMP:20239"/>
        <dbReference type="ChEBI" id="CHEBI:29979"/>
        <dbReference type="ChEBI" id="CHEBI:33019"/>
        <dbReference type="ChEBI" id="CHEBI:46398"/>
        <dbReference type="ChEBI" id="CHEBI:233474"/>
    </reaction>
</comment>
<comment type="catalytic activity">
    <reaction evidence="8">
        <text>L-seryl-[protein] + ATP = 3-O-(5'-adenylyl)-L-seryl-[protein] + diphosphate</text>
        <dbReference type="Rhea" id="RHEA:58120"/>
        <dbReference type="Rhea" id="RHEA-COMP:9863"/>
        <dbReference type="Rhea" id="RHEA-COMP:15073"/>
        <dbReference type="ChEBI" id="CHEBI:29999"/>
        <dbReference type="ChEBI" id="CHEBI:30616"/>
        <dbReference type="ChEBI" id="CHEBI:33019"/>
        <dbReference type="ChEBI" id="CHEBI:142516"/>
        <dbReference type="EC" id="2.7.7.108"/>
    </reaction>
</comment>
<dbReference type="EMBL" id="CP042306">
    <property type="protein sequence ID" value="QDZ07785.1"/>
    <property type="molecule type" value="Genomic_DNA"/>
</dbReference>
<reference evidence="9 10" key="1">
    <citation type="submission" date="2019-07" db="EMBL/GenBank/DDBJ databases">
        <title>Full genome sequence of Sphingomonas sp. 4R-6-7(HKS19).</title>
        <authorList>
            <person name="Im W.-T."/>
        </authorList>
    </citation>
    <scope>NUCLEOTIDE SEQUENCE [LARGE SCALE GENOMIC DNA]</scope>
    <source>
        <strain evidence="9 10">HKS19</strain>
    </source>
</reference>
<comment type="similarity">
    <text evidence="1 8">Belongs to the SELO family.</text>
</comment>
<dbReference type="EC" id="2.7.7.-" evidence="8"/>
<evidence type="ECO:0000256" key="6">
    <source>
        <dbReference type="ARBA" id="ARBA00022840"/>
    </source>
</evidence>
<comment type="catalytic activity">
    <reaction evidence="8">
        <text>L-tyrosyl-[protein] + UTP = O-(5'-uridylyl)-L-tyrosyl-[protein] + diphosphate</text>
        <dbReference type="Rhea" id="RHEA:83887"/>
        <dbReference type="Rhea" id="RHEA-COMP:10136"/>
        <dbReference type="Rhea" id="RHEA-COMP:20238"/>
        <dbReference type="ChEBI" id="CHEBI:33019"/>
        <dbReference type="ChEBI" id="CHEBI:46398"/>
        <dbReference type="ChEBI" id="CHEBI:46858"/>
        <dbReference type="ChEBI" id="CHEBI:90602"/>
    </reaction>
</comment>
<gene>
    <name evidence="8" type="primary">ydiU</name>
    <name evidence="8" type="synonym">selO</name>
    <name evidence="9" type="ORF">FPZ24_10060</name>
</gene>
<evidence type="ECO:0000256" key="2">
    <source>
        <dbReference type="ARBA" id="ARBA00022679"/>
    </source>
</evidence>
<dbReference type="PANTHER" id="PTHR32057:SF14">
    <property type="entry name" value="PROTEIN ADENYLYLTRANSFERASE SELO, MITOCHONDRIAL"/>
    <property type="match status" value="1"/>
</dbReference>
<dbReference type="RefSeq" id="WP_146571612.1">
    <property type="nucleotide sequence ID" value="NZ_CP042306.1"/>
</dbReference>
<evidence type="ECO:0000256" key="5">
    <source>
        <dbReference type="ARBA" id="ARBA00022741"/>
    </source>
</evidence>
<dbReference type="InterPro" id="IPR003846">
    <property type="entry name" value="SelO"/>
</dbReference>
<accession>A0A5B8LJ02</accession>
<feature type="binding site" evidence="8">
    <location>
        <position position="126"/>
    </location>
    <ligand>
        <name>ATP</name>
        <dbReference type="ChEBI" id="CHEBI:30616"/>
    </ligand>
</feature>
<feature type="binding site" evidence="8">
    <location>
        <position position="265"/>
    </location>
    <ligand>
        <name>ATP</name>
        <dbReference type="ChEBI" id="CHEBI:30616"/>
    </ligand>
</feature>
<dbReference type="OrthoDB" id="9776281at2"/>
<dbReference type="Pfam" id="PF02696">
    <property type="entry name" value="SelO"/>
    <property type="match status" value="1"/>
</dbReference>
<dbReference type="Proteomes" id="UP000315673">
    <property type="component" value="Chromosome"/>
</dbReference>
<feature type="binding site" evidence="8">
    <location>
        <position position="91"/>
    </location>
    <ligand>
        <name>ATP</name>
        <dbReference type="ChEBI" id="CHEBI:30616"/>
    </ligand>
</feature>
<keyword evidence="8" id="KW-0464">Manganese</keyword>
<dbReference type="GO" id="GO:0030145">
    <property type="term" value="F:manganese ion binding"/>
    <property type="evidence" value="ECO:0007669"/>
    <property type="project" value="UniProtKB-UniRule"/>
</dbReference>
<dbReference type="GO" id="GO:0070733">
    <property type="term" value="F:AMPylase activity"/>
    <property type="evidence" value="ECO:0007669"/>
    <property type="project" value="UniProtKB-EC"/>
</dbReference>
<evidence type="ECO:0000256" key="4">
    <source>
        <dbReference type="ARBA" id="ARBA00022723"/>
    </source>
</evidence>
<comment type="catalytic activity">
    <reaction evidence="8">
        <text>L-tyrosyl-[protein] + ATP = O-(5'-adenylyl)-L-tyrosyl-[protein] + diphosphate</text>
        <dbReference type="Rhea" id="RHEA:54288"/>
        <dbReference type="Rhea" id="RHEA-COMP:10136"/>
        <dbReference type="Rhea" id="RHEA-COMP:13846"/>
        <dbReference type="ChEBI" id="CHEBI:30616"/>
        <dbReference type="ChEBI" id="CHEBI:33019"/>
        <dbReference type="ChEBI" id="CHEBI:46858"/>
        <dbReference type="ChEBI" id="CHEBI:83624"/>
        <dbReference type="EC" id="2.7.7.108"/>
    </reaction>
</comment>
<comment type="cofactor">
    <cofactor evidence="8">
        <name>Mg(2+)</name>
        <dbReference type="ChEBI" id="CHEBI:18420"/>
    </cofactor>
    <cofactor evidence="8">
        <name>Mn(2+)</name>
        <dbReference type="ChEBI" id="CHEBI:29035"/>
    </cofactor>
</comment>
<comment type="function">
    <text evidence="8">Nucleotidyltransferase involved in the post-translational modification of proteins. It can catalyze the addition of adenosine monophosphate (AMP) or uridine monophosphate (UMP) to a protein, resulting in modifications known as AMPylation and UMPylation.</text>
</comment>
<feature type="binding site" evidence="8">
    <location>
        <position position="187"/>
    </location>
    <ligand>
        <name>ATP</name>
        <dbReference type="ChEBI" id="CHEBI:30616"/>
    </ligand>
</feature>
<comment type="catalytic activity">
    <reaction evidence="8">
        <text>L-seryl-[protein] + UTP = O-(5'-uridylyl)-L-seryl-[protein] + diphosphate</text>
        <dbReference type="Rhea" id="RHEA:64604"/>
        <dbReference type="Rhea" id="RHEA-COMP:9863"/>
        <dbReference type="Rhea" id="RHEA-COMP:16635"/>
        <dbReference type="ChEBI" id="CHEBI:29999"/>
        <dbReference type="ChEBI" id="CHEBI:33019"/>
        <dbReference type="ChEBI" id="CHEBI:46398"/>
        <dbReference type="ChEBI" id="CHEBI:156051"/>
    </reaction>
</comment>
<protein>
    <recommendedName>
        <fullName evidence="8">Protein nucleotidyltransferase YdiU</fullName>
        <ecNumber evidence="8">2.7.7.-</ecNumber>
    </recommendedName>
    <alternativeName>
        <fullName evidence="8">Protein adenylyltransferase YdiU</fullName>
        <ecNumber evidence="8">2.7.7.108</ecNumber>
    </alternativeName>
    <alternativeName>
        <fullName evidence="8">Protein uridylyltransferase YdiU</fullName>
        <ecNumber evidence="8">2.7.7.-</ecNumber>
    </alternativeName>
</protein>
<feature type="binding site" evidence="8">
    <location>
        <position position="127"/>
    </location>
    <ligand>
        <name>ATP</name>
        <dbReference type="ChEBI" id="CHEBI:30616"/>
    </ligand>
</feature>
<feature type="binding site" evidence="8">
    <location>
        <position position="94"/>
    </location>
    <ligand>
        <name>ATP</name>
        <dbReference type="ChEBI" id="CHEBI:30616"/>
    </ligand>
</feature>
<dbReference type="KEGG" id="spai:FPZ24_10060"/>
<keyword evidence="7 8" id="KW-0460">Magnesium</keyword>
<sequence>MPPSPQAYRPENTILELGDAFYDPVTAADFPQTILRFRNDRAAAEVGLDSLSDEAWIAHFGRFHPLPGTLKQPLALRYHGHQFRVYNPDIGDGRGFLFAQMRDEAGRLMDLGTKGSGQTPYSRFGDGRLTLKGGMREILATEMLEALGVRTSRSFSLIETGEALDRNDEPSPTRSAVLVRLSYSHIRIGMFQRLAYFRDEESLRALTAYVLRHLYDEEPGDDAPVRLLDLVVQRTARLAASYMAAGFVHGVLNSDNINVTGESFDYGPWRFNPTWDPAFTAAYFDHAGLYAFGRQPEAIHWDAMQLAVSLRPICDAEPLIAVLDTFGDHYQRAVSDAILWRLGLVPRDPETDRHLVQTIEPALRGTAAPIDRFFFDAFGRALPESYGDEWADARAALLAYTPRADRAHPYWAGEPCSMLIDEVEAIWAAIAERDDWAPLHAKVAAIREMGAALAAAPATR</sequence>
<feature type="binding site" evidence="8">
    <location>
        <position position="265"/>
    </location>
    <ligand>
        <name>Mg(2+)</name>
        <dbReference type="ChEBI" id="CHEBI:18420"/>
    </ligand>
</feature>
<comment type="catalytic activity">
    <reaction evidence="8">
        <text>L-threonyl-[protein] + ATP = 3-O-(5'-adenylyl)-L-threonyl-[protein] + diphosphate</text>
        <dbReference type="Rhea" id="RHEA:54292"/>
        <dbReference type="Rhea" id="RHEA-COMP:11060"/>
        <dbReference type="Rhea" id="RHEA-COMP:13847"/>
        <dbReference type="ChEBI" id="CHEBI:30013"/>
        <dbReference type="ChEBI" id="CHEBI:30616"/>
        <dbReference type="ChEBI" id="CHEBI:33019"/>
        <dbReference type="ChEBI" id="CHEBI:138113"/>
        <dbReference type="EC" id="2.7.7.108"/>
    </reaction>
</comment>
<feature type="binding site" evidence="8">
    <location>
        <position position="114"/>
    </location>
    <ligand>
        <name>ATP</name>
        <dbReference type="ChEBI" id="CHEBI:30616"/>
    </ligand>
</feature>
<feature type="binding site" evidence="8">
    <location>
        <position position="256"/>
    </location>
    <ligand>
        <name>Mg(2+)</name>
        <dbReference type="ChEBI" id="CHEBI:18420"/>
    </ligand>
</feature>